<evidence type="ECO:0000313" key="1">
    <source>
        <dbReference type="EMBL" id="ODS23497.1"/>
    </source>
</evidence>
<gene>
    <name evidence="1" type="ORF">AB835_08670</name>
</gene>
<sequence length="443" mass="49249">MFMKVFLLLSAIPYEKGEAIEVVSYEIVRLMALQGVELDVQVIIREGTTTKTQERETYVKNIFDQEVNVSFLPVIYLGDIDTGKTRLGYTGIVLRSLPLLRQQINSSLFPGTEARPIIHKRVKQCASDVIVSIWSWESLAASYDVPNIPKFVYYGNPNHKPVEAQLNYPDLFGMQVNGFRGGIKHRVHKLVNQARKIQHIKMMAHCEVTSNNSMVDTLYYRDSGHPNSIYLQNMWPETSSKIVFGGESSKAGPKKIAASVGNLGATGNTFGLYYLATKVAPKLEQQLGIEKIVLDVYGHGKAGTKVEQVLNHPSIVRHGWVDDINQEINNSVAFLVLTNVDDFIVGNTRILLAWSLGACVIAHTNSALSMPELEHGKNILLGETADDIVALIKQVVDTPALGEKIGRGGYNTFQEYYMSSKVVPKMLVQINKCVNEYKSNGDC</sequence>
<comment type="caution">
    <text evidence="1">The sequence shown here is derived from an EMBL/GenBank/DDBJ whole genome shotgun (WGS) entry which is preliminary data.</text>
</comment>
<accession>A0A1D2QPI8</accession>
<name>A0A1D2QPI8_9GAMM</name>
<evidence type="ECO:0008006" key="3">
    <source>
        <dbReference type="Google" id="ProtNLM"/>
    </source>
</evidence>
<evidence type="ECO:0000313" key="2">
    <source>
        <dbReference type="Proteomes" id="UP000242502"/>
    </source>
</evidence>
<dbReference type="STRING" id="62101.AB835_08670"/>
<dbReference type="Gene3D" id="3.40.50.2000">
    <property type="entry name" value="Glycogen Phosphorylase B"/>
    <property type="match status" value="1"/>
</dbReference>
<proteinExistence type="predicted"/>
<dbReference type="AlphaFoldDB" id="A0A1D2QPI8"/>
<organism evidence="1 2">
    <name type="scientific">Candidatus Endobugula sertula</name>
    <name type="common">Bugula neritina bacterial symbiont</name>
    <dbReference type="NCBI Taxonomy" id="62101"/>
    <lineage>
        <taxon>Bacteria</taxon>
        <taxon>Pseudomonadati</taxon>
        <taxon>Pseudomonadota</taxon>
        <taxon>Gammaproteobacteria</taxon>
        <taxon>Cellvibrionales</taxon>
        <taxon>Cellvibrionaceae</taxon>
        <taxon>Candidatus Endobugula</taxon>
    </lineage>
</organism>
<dbReference type="Pfam" id="PF13692">
    <property type="entry name" value="Glyco_trans_1_4"/>
    <property type="match status" value="1"/>
</dbReference>
<dbReference type="SUPFAM" id="SSF53756">
    <property type="entry name" value="UDP-Glycosyltransferase/glycogen phosphorylase"/>
    <property type="match status" value="1"/>
</dbReference>
<dbReference type="Proteomes" id="UP000242502">
    <property type="component" value="Unassembled WGS sequence"/>
</dbReference>
<reference evidence="1 2" key="1">
    <citation type="journal article" date="2016" name="Appl. Environ. Microbiol.">
        <title>Lack of Overt Genome Reduction in the Bryostatin-Producing Bryozoan Symbiont "Candidatus Endobugula sertula".</title>
        <authorList>
            <person name="Miller I.J."/>
            <person name="Vanee N."/>
            <person name="Fong S.S."/>
            <person name="Lim-Fong G.E."/>
            <person name="Kwan J.C."/>
        </authorList>
    </citation>
    <scope>NUCLEOTIDE SEQUENCE [LARGE SCALE GENOMIC DNA]</scope>
    <source>
        <strain evidence="1">AB1-4</strain>
    </source>
</reference>
<protein>
    <recommendedName>
        <fullName evidence="3">Glycosyl transferase family 1 domain-containing protein</fullName>
    </recommendedName>
</protein>
<dbReference type="EMBL" id="MDLC01000027">
    <property type="protein sequence ID" value="ODS23497.1"/>
    <property type="molecule type" value="Genomic_DNA"/>
</dbReference>